<evidence type="ECO:0000313" key="2">
    <source>
        <dbReference type="Proteomes" id="UP001580928"/>
    </source>
</evidence>
<reference evidence="1 2" key="1">
    <citation type="submission" date="2024-04" db="EMBL/GenBank/DDBJ databases">
        <title>Albibacterium profundi sp. nov., isolated from sediment of the Challenger Deep of Mariana Trench.</title>
        <authorList>
            <person name="Wang Y."/>
        </authorList>
    </citation>
    <scope>NUCLEOTIDE SEQUENCE [LARGE SCALE GENOMIC DNA]</scope>
    <source>
        <strain evidence="1 2">RHL897</strain>
    </source>
</reference>
<proteinExistence type="predicted"/>
<dbReference type="Proteomes" id="UP001580928">
    <property type="component" value="Unassembled WGS sequence"/>
</dbReference>
<name>A0ABV5CAY1_9SPHI</name>
<dbReference type="EC" id="2.4.-.-" evidence="1"/>
<keyword evidence="2" id="KW-1185">Reference proteome</keyword>
<dbReference type="RefSeq" id="WP_375556264.1">
    <property type="nucleotide sequence ID" value="NZ_JBBVGT010000002.1"/>
</dbReference>
<dbReference type="GO" id="GO:0016757">
    <property type="term" value="F:glycosyltransferase activity"/>
    <property type="evidence" value="ECO:0007669"/>
    <property type="project" value="UniProtKB-KW"/>
</dbReference>
<dbReference type="Pfam" id="PF13692">
    <property type="entry name" value="Glyco_trans_1_4"/>
    <property type="match status" value="1"/>
</dbReference>
<dbReference type="Gene3D" id="3.40.50.11010">
    <property type="match status" value="1"/>
</dbReference>
<sequence>MKLKGRDIIIVGQQPWDVEIGSNCKNIALELSKYNRILYVNAPLDRITKIRSKKDPKIEKRIHIIKNKENSFEQIHDNLWVLYPDVLLESINWIRISSLFSFFNLINNRKFSKAILKALDKLKFTKYLLFNDNDIFRSFYLKELLKPDLSIYYIRDNMVATPYWRRHGKKLEPKLIAKSDLVLSNSEYLRMYSAKYNKNSYFVAQGCDFELLNKSNLTQPEDLNGIITPIIGYFGVLTTLRLDIDLIQYIAEAFPECSIVLVGPEDEIFRKSILHTFKNVFFLGKKAPEEIFKYIKHFDICINPQLVNDLTIGNYPRKIDEYLALGKPVIATWTETMEMFAAYVYLARDHAMFGSMIRQALLEDNINMRKVREDFAFSHNWTDAVDTISQSIEKHLPNENRAFDYGT</sequence>
<keyword evidence="1" id="KW-0808">Transferase</keyword>
<organism evidence="1 2">
    <name type="scientific">Albibacterium profundi</name>
    <dbReference type="NCBI Taxonomy" id="3134906"/>
    <lineage>
        <taxon>Bacteria</taxon>
        <taxon>Pseudomonadati</taxon>
        <taxon>Bacteroidota</taxon>
        <taxon>Sphingobacteriia</taxon>
        <taxon>Sphingobacteriales</taxon>
        <taxon>Sphingobacteriaceae</taxon>
        <taxon>Albibacterium</taxon>
    </lineage>
</organism>
<dbReference type="EMBL" id="JBBVGT010000002">
    <property type="protein sequence ID" value="MFB5944701.1"/>
    <property type="molecule type" value="Genomic_DNA"/>
</dbReference>
<dbReference type="Gene3D" id="3.40.50.2000">
    <property type="entry name" value="Glycogen Phosphorylase B"/>
    <property type="match status" value="1"/>
</dbReference>
<dbReference type="SUPFAM" id="SSF53756">
    <property type="entry name" value="UDP-Glycosyltransferase/glycogen phosphorylase"/>
    <property type="match status" value="1"/>
</dbReference>
<keyword evidence="1" id="KW-0328">Glycosyltransferase</keyword>
<accession>A0ABV5CAY1</accession>
<comment type="caution">
    <text evidence="1">The sequence shown here is derived from an EMBL/GenBank/DDBJ whole genome shotgun (WGS) entry which is preliminary data.</text>
</comment>
<protein>
    <submittedName>
        <fullName evidence="1">Glycosyltransferase</fullName>
        <ecNumber evidence="1">2.4.-.-</ecNumber>
    </submittedName>
</protein>
<gene>
    <name evidence="1" type="ORF">WKR92_02525</name>
</gene>
<evidence type="ECO:0000313" key="1">
    <source>
        <dbReference type="EMBL" id="MFB5944701.1"/>
    </source>
</evidence>